<dbReference type="Proteomes" id="UP001146351">
    <property type="component" value="Unassembled WGS sequence"/>
</dbReference>
<dbReference type="AlphaFoldDB" id="A0A9W9I125"/>
<sequence>MANSMKEPARGLADLPTDLIDGILCAVSDINSLVAAIRAGSLFYNCYRSRAPQILRAVLHSQIEDELPHDALALAHISNNPRLSNKKYRAFLNKFHNPGQNCFNHSFPPNHRPSSQFLPDLPSGPILDSGDGYPFDGASRSNAEYLRGHHLPHH</sequence>
<comment type="caution">
    <text evidence="1">The sequence shown here is derived from an EMBL/GenBank/DDBJ whole genome shotgun (WGS) entry which is preliminary data.</text>
</comment>
<name>A0A9W9I125_9EURO</name>
<reference evidence="1" key="2">
    <citation type="journal article" date="2023" name="IMA Fungus">
        <title>Comparative genomic study of the Penicillium genus elucidates a diverse pangenome and 15 lateral gene transfer events.</title>
        <authorList>
            <person name="Petersen C."/>
            <person name="Sorensen T."/>
            <person name="Nielsen M.R."/>
            <person name="Sondergaard T.E."/>
            <person name="Sorensen J.L."/>
            <person name="Fitzpatrick D.A."/>
            <person name="Frisvad J.C."/>
            <person name="Nielsen K.L."/>
        </authorList>
    </citation>
    <scope>NUCLEOTIDE SEQUENCE</scope>
    <source>
        <strain evidence="1">IBT 21917</strain>
    </source>
</reference>
<accession>A0A9W9I125</accession>
<protein>
    <submittedName>
        <fullName evidence="1">Uncharacterized protein</fullName>
    </submittedName>
</protein>
<reference evidence="1" key="1">
    <citation type="submission" date="2022-11" db="EMBL/GenBank/DDBJ databases">
        <authorList>
            <person name="Petersen C."/>
        </authorList>
    </citation>
    <scope>NUCLEOTIDE SEQUENCE</scope>
    <source>
        <strain evidence="1">IBT 21917</strain>
    </source>
</reference>
<organism evidence="1 2">
    <name type="scientific">Penicillium capsulatum</name>
    <dbReference type="NCBI Taxonomy" id="69766"/>
    <lineage>
        <taxon>Eukaryota</taxon>
        <taxon>Fungi</taxon>
        <taxon>Dikarya</taxon>
        <taxon>Ascomycota</taxon>
        <taxon>Pezizomycotina</taxon>
        <taxon>Eurotiomycetes</taxon>
        <taxon>Eurotiomycetidae</taxon>
        <taxon>Eurotiales</taxon>
        <taxon>Aspergillaceae</taxon>
        <taxon>Penicillium</taxon>
    </lineage>
</organism>
<proteinExistence type="predicted"/>
<dbReference type="OrthoDB" id="5427059at2759"/>
<evidence type="ECO:0000313" key="1">
    <source>
        <dbReference type="EMBL" id="KAJ5161503.1"/>
    </source>
</evidence>
<evidence type="ECO:0000313" key="2">
    <source>
        <dbReference type="Proteomes" id="UP001146351"/>
    </source>
</evidence>
<dbReference type="EMBL" id="JAPQKO010000005">
    <property type="protein sequence ID" value="KAJ5161503.1"/>
    <property type="molecule type" value="Genomic_DNA"/>
</dbReference>
<keyword evidence="2" id="KW-1185">Reference proteome</keyword>
<gene>
    <name evidence="1" type="ORF">N7492_006895</name>
</gene>